<evidence type="ECO:0000313" key="3">
    <source>
        <dbReference type="EMBL" id="NNU45369.1"/>
    </source>
</evidence>
<dbReference type="SUPFAM" id="SSF53850">
    <property type="entry name" value="Periplasmic binding protein-like II"/>
    <property type="match status" value="1"/>
</dbReference>
<dbReference type="Pfam" id="PF03401">
    <property type="entry name" value="TctC"/>
    <property type="match status" value="1"/>
</dbReference>
<proteinExistence type="inferred from homology"/>
<dbReference type="RefSeq" id="WP_171563679.1">
    <property type="nucleotide sequence ID" value="NZ_JABFCS010000002.1"/>
</dbReference>
<evidence type="ECO:0000256" key="1">
    <source>
        <dbReference type="ARBA" id="ARBA00006987"/>
    </source>
</evidence>
<dbReference type="Gene3D" id="3.40.190.10">
    <property type="entry name" value="Periplasmic binding protein-like II"/>
    <property type="match status" value="1"/>
</dbReference>
<dbReference type="Proteomes" id="UP000552954">
    <property type="component" value="Unassembled WGS sequence"/>
</dbReference>
<dbReference type="InterPro" id="IPR005064">
    <property type="entry name" value="BUG"/>
</dbReference>
<feature type="chain" id="PRO_5032900508" evidence="2">
    <location>
        <begin position="29"/>
        <end position="328"/>
    </location>
</feature>
<gene>
    <name evidence="3" type="ORF">HK415_22740</name>
</gene>
<comment type="caution">
    <text evidence="3">The sequence shown here is derived from an EMBL/GenBank/DDBJ whole genome shotgun (WGS) entry which is preliminary data.</text>
</comment>
<dbReference type="EMBL" id="JABFCS010000002">
    <property type="protein sequence ID" value="NNU45369.1"/>
    <property type="molecule type" value="Genomic_DNA"/>
</dbReference>
<keyword evidence="2" id="KW-0732">Signal</keyword>
<dbReference type="InterPro" id="IPR042100">
    <property type="entry name" value="Bug_dom1"/>
</dbReference>
<feature type="signal peptide" evidence="2">
    <location>
        <begin position="1"/>
        <end position="28"/>
    </location>
</feature>
<sequence length="328" mass="33952">MPSSVFRCVRALAAVSFALAAAAAAAQAWPSRPITMVMPYAPGGPGDTITRVFAAAMQKTLGQQIVVDNPAGASGTIGTAKVARSAPDGYTLLMIHVSHATNLAMYKGLPYHPVDDFEPIGSATNGPMVIVTRNDFPARDLDEFIAYLRANGPRVSLAHAGVGSASHLCGLMMMSALNVKLNEIPYKGTGPALNDLMGGQVDVLCDQTSGTVPPVKAGRIKAYAAAGKARLPSLPAVPAISEAGVQGFDINISFGLYAPKGTPRPVLDQLTAALQKAVADPELRARLEGMGISAVGVEQATPASLRAHLRHEIDTLGSLLVKAGVKAN</sequence>
<evidence type="ECO:0000256" key="2">
    <source>
        <dbReference type="SAM" id="SignalP"/>
    </source>
</evidence>
<evidence type="ECO:0000313" key="4">
    <source>
        <dbReference type="Proteomes" id="UP000552954"/>
    </source>
</evidence>
<dbReference type="PANTHER" id="PTHR42928">
    <property type="entry name" value="TRICARBOXYLATE-BINDING PROTEIN"/>
    <property type="match status" value="1"/>
</dbReference>
<keyword evidence="4" id="KW-1185">Reference proteome</keyword>
<protein>
    <submittedName>
        <fullName evidence="3">Tripartite tricarboxylate transporter substrate binding protein BugD</fullName>
    </submittedName>
</protein>
<accession>A0A849KTT3</accession>
<reference evidence="3 4" key="2">
    <citation type="submission" date="2020-06" db="EMBL/GenBank/DDBJ databases">
        <title>Ramlibacter rhizophilus sp. nov., isolated from rhizosphere soil of national flower Mugunghwa from South Korea.</title>
        <authorList>
            <person name="Zheng-Fei Y."/>
            <person name="Huan T."/>
        </authorList>
    </citation>
    <scope>NUCLEOTIDE SEQUENCE [LARGE SCALE GENOMIC DNA]</scope>
    <source>
        <strain evidence="3 4">B156</strain>
    </source>
</reference>
<dbReference type="PIRSF" id="PIRSF017082">
    <property type="entry name" value="YflP"/>
    <property type="match status" value="1"/>
</dbReference>
<dbReference type="Gene3D" id="3.40.190.150">
    <property type="entry name" value="Bordetella uptake gene, domain 1"/>
    <property type="match status" value="1"/>
</dbReference>
<reference evidence="3 4" key="1">
    <citation type="submission" date="2020-05" db="EMBL/GenBank/DDBJ databases">
        <authorList>
            <person name="Khan S.A."/>
            <person name="Jeon C.O."/>
            <person name="Chun B.H."/>
        </authorList>
    </citation>
    <scope>NUCLEOTIDE SEQUENCE [LARGE SCALE GENOMIC DNA]</scope>
    <source>
        <strain evidence="3 4">B156</strain>
    </source>
</reference>
<organism evidence="3 4">
    <name type="scientific">Ramlibacter montanisoli</name>
    <dbReference type="NCBI Taxonomy" id="2732512"/>
    <lineage>
        <taxon>Bacteria</taxon>
        <taxon>Pseudomonadati</taxon>
        <taxon>Pseudomonadota</taxon>
        <taxon>Betaproteobacteria</taxon>
        <taxon>Burkholderiales</taxon>
        <taxon>Comamonadaceae</taxon>
        <taxon>Ramlibacter</taxon>
    </lineage>
</organism>
<dbReference type="PANTHER" id="PTHR42928:SF5">
    <property type="entry name" value="BLR1237 PROTEIN"/>
    <property type="match status" value="1"/>
</dbReference>
<comment type="similarity">
    <text evidence="1">Belongs to the UPF0065 (bug) family.</text>
</comment>
<name>A0A849KTT3_9BURK</name>
<dbReference type="AlphaFoldDB" id="A0A849KTT3"/>